<sequence>MRADARGAALHIESHTLRAEIRSRGLDDFLTCRIPGTEVHLGMSRKLFAACARLHEEDLAIAQRTPGLRAEDQPALYHGLSDEAQEVQRLTQRRIFRERQEEARPRLRPLLRDAYERGATSDWSDLLRRPQEPKLDLEGDEGLLEAATPETYLAVSRYDLPPARA</sequence>
<dbReference type="RefSeq" id="WP_234392695.1">
    <property type="nucleotide sequence ID" value="NZ_JBHMDI010000008.1"/>
</dbReference>
<dbReference type="EMBL" id="JBHMDI010000008">
    <property type="protein sequence ID" value="MFB9346838.1"/>
    <property type="molecule type" value="Genomic_DNA"/>
</dbReference>
<dbReference type="Proteomes" id="UP001589753">
    <property type="component" value="Unassembled WGS sequence"/>
</dbReference>
<comment type="caution">
    <text evidence="1">The sequence shown here is derived from an EMBL/GenBank/DDBJ whole genome shotgun (WGS) entry which is preliminary data.</text>
</comment>
<keyword evidence="2" id="KW-1185">Reference proteome</keyword>
<accession>A0ABV5L3W3</accession>
<gene>
    <name evidence="1" type="ORF">ACFFUA_05065</name>
</gene>
<organism evidence="1 2">
    <name type="scientific">Streptomyces heliomycini</name>
    <dbReference type="NCBI Taxonomy" id="284032"/>
    <lineage>
        <taxon>Bacteria</taxon>
        <taxon>Bacillati</taxon>
        <taxon>Actinomycetota</taxon>
        <taxon>Actinomycetes</taxon>
        <taxon>Kitasatosporales</taxon>
        <taxon>Streptomycetaceae</taxon>
        <taxon>Streptomyces</taxon>
    </lineage>
</organism>
<proteinExistence type="predicted"/>
<protein>
    <submittedName>
        <fullName evidence="1">Uncharacterized protein</fullName>
    </submittedName>
</protein>
<reference evidence="1 2" key="1">
    <citation type="submission" date="2024-09" db="EMBL/GenBank/DDBJ databases">
        <authorList>
            <person name="Sun Q."/>
            <person name="Mori K."/>
        </authorList>
    </citation>
    <scope>NUCLEOTIDE SEQUENCE [LARGE SCALE GENOMIC DNA]</scope>
    <source>
        <strain evidence="1 2">JCM 9767</strain>
    </source>
</reference>
<name>A0ABV5L3W3_9ACTN</name>
<evidence type="ECO:0000313" key="1">
    <source>
        <dbReference type="EMBL" id="MFB9346838.1"/>
    </source>
</evidence>
<evidence type="ECO:0000313" key="2">
    <source>
        <dbReference type="Proteomes" id="UP001589753"/>
    </source>
</evidence>